<proteinExistence type="predicted"/>
<evidence type="ECO:0000256" key="1">
    <source>
        <dbReference type="SAM" id="Phobius"/>
    </source>
</evidence>
<feature type="transmembrane region" description="Helical" evidence="1">
    <location>
        <begin position="63"/>
        <end position="80"/>
    </location>
</feature>
<keyword evidence="1" id="KW-1133">Transmembrane helix</keyword>
<gene>
    <name evidence="2" type="ORF">HF568_01140</name>
</gene>
<comment type="caution">
    <text evidence="2">The sequence shown here is derived from an EMBL/GenBank/DDBJ whole genome shotgun (WGS) entry which is preliminary data.</text>
</comment>
<organism evidence="2 3">
    <name type="scientific">Acidithiobacillus ferridurans</name>
    <dbReference type="NCBI Taxonomy" id="1232575"/>
    <lineage>
        <taxon>Bacteria</taxon>
        <taxon>Pseudomonadati</taxon>
        <taxon>Pseudomonadota</taxon>
        <taxon>Acidithiobacillia</taxon>
        <taxon>Acidithiobacillales</taxon>
        <taxon>Acidithiobacillaceae</taxon>
        <taxon>Acidithiobacillus</taxon>
    </lineage>
</organism>
<dbReference type="AlphaFoldDB" id="A0A8X8G7A7"/>
<feature type="non-terminal residue" evidence="2">
    <location>
        <position position="159"/>
    </location>
</feature>
<evidence type="ECO:0000313" key="2">
    <source>
        <dbReference type="EMBL" id="MBU2721858.1"/>
    </source>
</evidence>
<dbReference type="EMBL" id="JABBHS010000035">
    <property type="protein sequence ID" value="MBU2721858.1"/>
    <property type="molecule type" value="Genomic_DNA"/>
</dbReference>
<protein>
    <submittedName>
        <fullName evidence="2">Uncharacterized protein</fullName>
    </submittedName>
</protein>
<name>A0A8X8G7A7_ACIFI</name>
<evidence type="ECO:0000313" key="3">
    <source>
        <dbReference type="Proteomes" id="UP000887300"/>
    </source>
</evidence>
<sequence>MPAVNYIYNVDCDEGAVLPSVISIFIALKFWRQAKDQQIIIGFLLFAATLGLFTQYWSITGLHIFTGGFIIWPVLVLLLGDRFPWPLAYPLTFTGTLLPDLYGAGTAANWTAGWFFGVGGAGFQDALFLVPLETLIAAALLNQIGTYLRKRGYFSRRAS</sequence>
<accession>A0A8X8G7A7</accession>
<feature type="transmembrane region" description="Helical" evidence="1">
    <location>
        <begin position="126"/>
        <end position="148"/>
    </location>
</feature>
<feature type="transmembrane region" description="Helical" evidence="1">
    <location>
        <begin position="15"/>
        <end position="32"/>
    </location>
</feature>
<keyword evidence="1" id="KW-0472">Membrane</keyword>
<feature type="transmembrane region" description="Helical" evidence="1">
    <location>
        <begin position="39"/>
        <end position="57"/>
    </location>
</feature>
<keyword evidence="1" id="KW-0812">Transmembrane</keyword>
<dbReference type="Proteomes" id="UP000887300">
    <property type="component" value="Unassembled WGS sequence"/>
</dbReference>
<reference evidence="2" key="1">
    <citation type="journal article" date="2021" name="ISME J.">
        <title>Genomic evolution of the class Acidithiobacillia: deep-branching Proteobacteria living in extreme acidic conditions.</title>
        <authorList>
            <person name="Moya-Beltran A."/>
            <person name="Beard S."/>
            <person name="Rojas-Villalobos C."/>
            <person name="Issotta F."/>
            <person name="Gallardo Y."/>
            <person name="Ulloa R."/>
            <person name="Giaveno A."/>
            <person name="Degli Esposti M."/>
            <person name="Johnson D.B."/>
            <person name="Quatrini R."/>
        </authorList>
    </citation>
    <scope>NUCLEOTIDE SEQUENCE</scope>
    <source>
        <strain evidence="2">DSM 583</strain>
    </source>
</reference>